<proteinExistence type="predicted"/>
<keyword evidence="1" id="KW-1133">Transmembrane helix</keyword>
<keyword evidence="1" id="KW-0472">Membrane</keyword>
<comment type="caution">
    <text evidence="2">The sequence shown here is derived from an EMBL/GenBank/DDBJ whole genome shotgun (WGS) entry which is preliminary data.</text>
</comment>
<keyword evidence="1" id="KW-0812">Transmembrane</keyword>
<organism evidence="2 3">
    <name type="scientific">Aeromicrobium alkaliterrae</name>
    <dbReference type="NCBI Taxonomy" id="302168"/>
    <lineage>
        <taxon>Bacteria</taxon>
        <taxon>Bacillati</taxon>
        <taxon>Actinomycetota</taxon>
        <taxon>Actinomycetes</taxon>
        <taxon>Propionibacteriales</taxon>
        <taxon>Nocardioidaceae</taxon>
        <taxon>Aeromicrobium</taxon>
    </lineage>
</organism>
<dbReference type="RefSeq" id="WP_344202468.1">
    <property type="nucleotide sequence ID" value="NZ_BAAAME010000004.1"/>
</dbReference>
<keyword evidence="3" id="KW-1185">Reference proteome</keyword>
<dbReference type="Proteomes" id="UP001501057">
    <property type="component" value="Unassembled WGS sequence"/>
</dbReference>
<name>A0ABN2K237_9ACTN</name>
<evidence type="ECO:0000313" key="3">
    <source>
        <dbReference type="Proteomes" id="UP001501057"/>
    </source>
</evidence>
<evidence type="ECO:0000256" key="1">
    <source>
        <dbReference type="SAM" id="Phobius"/>
    </source>
</evidence>
<feature type="transmembrane region" description="Helical" evidence="1">
    <location>
        <begin position="54"/>
        <end position="71"/>
    </location>
</feature>
<feature type="transmembrane region" description="Helical" evidence="1">
    <location>
        <begin position="30"/>
        <end position="48"/>
    </location>
</feature>
<gene>
    <name evidence="2" type="ORF">GCM10009710_26670</name>
</gene>
<evidence type="ECO:0000313" key="2">
    <source>
        <dbReference type="EMBL" id="GAA1745323.1"/>
    </source>
</evidence>
<reference evidence="2 3" key="1">
    <citation type="journal article" date="2019" name="Int. J. Syst. Evol. Microbiol.">
        <title>The Global Catalogue of Microorganisms (GCM) 10K type strain sequencing project: providing services to taxonomists for standard genome sequencing and annotation.</title>
        <authorList>
            <consortium name="The Broad Institute Genomics Platform"/>
            <consortium name="The Broad Institute Genome Sequencing Center for Infectious Disease"/>
            <person name="Wu L."/>
            <person name="Ma J."/>
        </authorList>
    </citation>
    <scope>NUCLEOTIDE SEQUENCE [LARGE SCALE GENOMIC DNA]</scope>
    <source>
        <strain evidence="2 3">JCM 13518</strain>
    </source>
</reference>
<dbReference type="EMBL" id="BAAAME010000004">
    <property type="protein sequence ID" value="GAA1745323.1"/>
    <property type="molecule type" value="Genomic_DNA"/>
</dbReference>
<sequence>MDDVDCGRDCDCDDARQDLAQEQGTGDDRLAWGIILGGGVGASAWILFDVWWLAGLGMLAGIAAASWVGLADDR</sequence>
<accession>A0ABN2K237</accession>
<protein>
    <submittedName>
        <fullName evidence="2">Uncharacterized protein</fullName>
    </submittedName>
</protein>